<accession>A0ABR7W037</accession>
<evidence type="ECO:0000259" key="5">
    <source>
        <dbReference type="Pfam" id="PF01266"/>
    </source>
</evidence>
<dbReference type="Gene3D" id="3.50.50.60">
    <property type="entry name" value="FAD/NAD(P)-binding domain"/>
    <property type="match status" value="1"/>
</dbReference>
<evidence type="ECO:0000256" key="3">
    <source>
        <dbReference type="ARBA" id="ARBA00022630"/>
    </source>
</evidence>
<dbReference type="Gene3D" id="3.30.9.10">
    <property type="entry name" value="D-Amino Acid Oxidase, subunit A, domain 2"/>
    <property type="match status" value="1"/>
</dbReference>
<dbReference type="EMBL" id="JACWLN010000005">
    <property type="protein sequence ID" value="MBD1261572.1"/>
    <property type="molecule type" value="Genomic_DNA"/>
</dbReference>
<dbReference type="NCBIfam" id="TIGR03364">
    <property type="entry name" value="HpnW_proposed"/>
    <property type="match status" value="1"/>
</dbReference>
<comment type="similarity">
    <text evidence="2">Belongs to the DadA oxidoreductase family.</text>
</comment>
<dbReference type="InterPro" id="IPR036188">
    <property type="entry name" value="FAD/NAD-bd_sf"/>
</dbReference>
<organism evidence="6 7">
    <name type="scientific">Maribacter polysiphoniae</name>
    <dbReference type="NCBI Taxonomy" id="429344"/>
    <lineage>
        <taxon>Bacteria</taxon>
        <taxon>Pseudomonadati</taxon>
        <taxon>Bacteroidota</taxon>
        <taxon>Flavobacteriia</taxon>
        <taxon>Flavobacteriales</taxon>
        <taxon>Flavobacteriaceae</taxon>
        <taxon>Maribacter</taxon>
    </lineage>
</organism>
<dbReference type="RefSeq" id="WP_109651915.1">
    <property type="nucleotide sequence ID" value="NZ_JACWLN010000005.1"/>
</dbReference>
<dbReference type="PANTHER" id="PTHR13847:SF286">
    <property type="entry name" value="D-AMINO ACID DEHYDROGENASE"/>
    <property type="match status" value="1"/>
</dbReference>
<feature type="domain" description="FAD dependent oxidoreductase" evidence="5">
    <location>
        <begin position="6"/>
        <end position="376"/>
    </location>
</feature>
<keyword evidence="3" id="KW-0285">Flavoprotein</keyword>
<gene>
    <name evidence="6" type="ORF">HZY62_13290</name>
</gene>
<dbReference type="InterPro" id="IPR017741">
    <property type="entry name" value="FAD-dependent_OxRdtase_HpnW"/>
</dbReference>
<proteinExistence type="inferred from homology"/>
<evidence type="ECO:0000313" key="7">
    <source>
        <dbReference type="Proteomes" id="UP000651837"/>
    </source>
</evidence>
<comment type="caution">
    <text evidence="6">The sequence shown here is derived from an EMBL/GenBank/DDBJ whole genome shotgun (WGS) entry which is preliminary data.</text>
</comment>
<evidence type="ECO:0000256" key="1">
    <source>
        <dbReference type="ARBA" id="ARBA00001974"/>
    </source>
</evidence>
<evidence type="ECO:0000256" key="4">
    <source>
        <dbReference type="ARBA" id="ARBA00023002"/>
    </source>
</evidence>
<protein>
    <submittedName>
        <fullName evidence="6">TIGR03364 family FAD-dependent oxidoreductase</fullName>
    </submittedName>
</protein>
<keyword evidence="7" id="KW-1185">Reference proteome</keyword>
<evidence type="ECO:0000256" key="2">
    <source>
        <dbReference type="ARBA" id="ARBA00009410"/>
    </source>
</evidence>
<keyword evidence="4" id="KW-0560">Oxidoreductase</keyword>
<sequence length="387" mass="43347">MQPQYDLIVVGGGVLGTFHAYHALEIGLKVALIEKDSTPQGATVCNFGQVVPSGMNSKWQLFGREGLRIYKEIQQQFDISVRQEGSVYFASNPEEEQLLEELHQINRDNDYPSILMTKSKCLDSYPGLQKDYVASGLFFPEEILLEPRIMINRLHKYLKASGLVLFANCTVIDCIALSNGIEVQCSNTKSLSAAKVIICNGTDFKTLYPELFNESNLVVSKLQMMQTRPQPNYKLPSSVLTGRSIRTYGAFQECPSYTGFNSRGDFDSTDNKWGVQIIFKQAMDGSVILGESQQSVDVSKINTLGTDLNMDVDDFILQEAKNIIDLPTYEIQRRWYGLYSHCKTDDVYQATIDDNIHVVTGIGRKGLTGSAGFAKANIYHIFNLRHV</sequence>
<reference evidence="6 7" key="1">
    <citation type="submission" date="2020-07" db="EMBL/GenBank/DDBJ databases">
        <title>The draft genome sequence of Maribacter polysiphoniae KCTC 22021.</title>
        <authorList>
            <person name="Mu L."/>
        </authorList>
    </citation>
    <scope>NUCLEOTIDE SEQUENCE [LARGE SCALE GENOMIC DNA]</scope>
    <source>
        <strain evidence="6 7">KCTC 22021</strain>
    </source>
</reference>
<dbReference type="Pfam" id="PF01266">
    <property type="entry name" value="DAO"/>
    <property type="match status" value="1"/>
</dbReference>
<dbReference type="InterPro" id="IPR006076">
    <property type="entry name" value="FAD-dep_OxRdtase"/>
</dbReference>
<dbReference type="SUPFAM" id="SSF51905">
    <property type="entry name" value="FAD/NAD(P)-binding domain"/>
    <property type="match status" value="1"/>
</dbReference>
<dbReference type="PANTHER" id="PTHR13847">
    <property type="entry name" value="SARCOSINE DEHYDROGENASE-RELATED"/>
    <property type="match status" value="1"/>
</dbReference>
<dbReference type="Proteomes" id="UP000651837">
    <property type="component" value="Unassembled WGS sequence"/>
</dbReference>
<comment type="cofactor">
    <cofactor evidence="1">
        <name>FAD</name>
        <dbReference type="ChEBI" id="CHEBI:57692"/>
    </cofactor>
</comment>
<evidence type="ECO:0000313" key="6">
    <source>
        <dbReference type="EMBL" id="MBD1261572.1"/>
    </source>
</evidence>
<name>A0ABR7W037_9FLAO</name>